<protein>
    <recommendedName>
        <fullName evidence="6">Fe2OG dioxygenase domain-containing protein</fullName>
    </recommendedName>
</protein>
<dbReference type="InterPro" id="IPR044861">
    <property type="entry name" value="IPNS-like_FE2OG_OXY"/>
</dbReference>
<evidence type="ECO:0000313" key="7">
    <source>
        <dbReference type="EMBL" id="GJM88408.1"/>
    </source>
</evidence>
<dbReference type="SUPFAM" id="SSF51197">
    <property type="entry name" value="Clavaminate synthase-like"/>
    <property type="match status" value="1"/>
</dbReference>
<keyword evidence="3 5" id="KW-0560">Oxidoreductase</keyword>
<keyword evidence="2 5" id="KW-0479">Metal-binding</keyword>
<keyword evidence="4 5" id="KW-0408">Iron</keyword>
<dbReference type="FunFam" id="2.60.120.330:FF:000041">
    <property type="entry name" value="Hyoscyamine 6-dioxygenase"/>
    <property type="match status" value="1"/>
</dbReference>
<accession>A0AAV5BPY2</accession>
<dbReference type="PANTHER" id="PTHR47991">
    <property type="entry name" value="OXOGLUTARATE/IRON-DEPENDENT DIOXYGENASE"/>
    <property type="match status" value="1"/>
</dbReference>
<organism evidence="7 8">
    <name type="scientific">Eleusine coracana subsp. coracana</name>
    <dbReference type="NCBI Taxonomy" id="191504"/>
    <lineage>
        <taxon>Eukaryota</taxon>
        <taxon>Viridiplantae</taxon>
        <taxon>Streptophyta</taxon>
        <taxon>Embryophyta</taxon>
        <taxon>Tracheophyta</taxon>
        <taxon>Spermatophyta</taxon>
        <taxon>Magnoliopsida</taxon>
        <taxon>Liliopsida</taxon>
        <taxon>Poales</taxon>
        <taxon>Poaceae</taxon>
        <taxon>PACMAD clade</taxon>
        <taxon>Chloridoideae</taxon>
        <taxon>Cynodonteae</taxon>
        <taxon>Eleusininae</taxon>
        <taxon>Eleusine</taxon>
    </lineage>
</organism>
<dbReference type="Gene3D" id="2.60.120.330">
    <property type="entry name" value="B-lactam Antibiotic, Isopenicillin N Synthase, Chain"/>
    <property type="match status" value="1"/>
</dbReference>
<dbReference type="InterPro" id="IPR027443">
    <property type="entry name" value="IPNS-like_sf"/>
</dbReference>
<evidence type="ECO:0000313" key="8">
    <source>
        <dbReference type="Proteomes" id="UP001054889"/>
    </source>
</evidence>
<proteinExistence type="inferred from homology"/>
<sequence length="359" mass="40470">MENMLHLRYTPSQPAALPDHYVFSSDQLPAATAADRVTLPLIDMSGDRDEVRRAILDAGKEFGFFMVVTLSSHKFRLTYQEHVVNHGVPEQVMKDMEDVCEEFFRLPAEDKAHLYSEERHKPNRIFSGATYDTGGEKYWRDCLRLALPYPVGDGTKDWPDKPEGIREKIQNFTLLTRSVGLELLRMLSEGMGLRPDYFEGEISSGDVVLNINHYPPCPNPSKTLGLPPHCDRNLITLLLPGKVYGLDVAYNGEWIKVDPVPNTLVVNFGQQLEVVTNGLLKSIEHRTVTNAAVARTAVATFLMPKPDCVIGPAEEFISKENPPCYRTVMFRDFMRIYNVVKLGSSLNLTTNLKTVQKDV</sequence>
<evidence type="ECO:0000256" key="2">
    <source>
        <dbReference type="ARBA" id="ARBA00022723"/>
    </source>
</evidence>
<reference evidence="7" key="1">
    <citation type="journal article" date="2018" name="DNA Res.">
        <title>Multiple hybrid de novo genome assembly of finger millet, an orphan allotetraploid crop.</title>
        <authorList>
            <person name="Hatakeyama M."/>
            <person name="Aluri S."/>
            <person name="Balachadran M.T."/>
            <person name="Sivarajan S.R."/>
            <person name="Patrignani A."/>
            <person name="Gruter S."/>
            <person name="Poveda L."/>
            <person name="Shimizu-Inatsugi R."/>
            <person name="Baeten J."/>
            <person name="Francoijs K.J."/>
            <person name="Nataraja K.N."/>
            <person name="Reddy Y.A.N."/>
            <person name="Phadnis S."/>
            <person name="Ravikumar R.L."/>
            <person name="Schlapbach R."/>
            <person name="Sreeman S.M."/>
            <person name="Shimizu K.K."/>
        </authorList>
    </citation>
    <scope>NUCLEOTIDE SEQUENCE</scope>
</reference>
<dbReference type="Proteomes" id="UP001054889">
    <property type="component" value="Unassembled WGS sequence"/>
</dbReference>
<dbReference type="Pfam" id="PF14226">
    <property type="entry name" value="DIOX_N"/>
    <property type="match status" value="1"/>
</dbReference>
<evidence type="ECO:0000256" key="3">
    <source>
        <dbReference type="ARBA" id="ARBA00023002"/>
    </source>
</evidence>
<dbReference type="EMBL" id="BQKI01000002">
    <property type="protein sequence ID" value="GJM88408.1"/>
    <property type="molecule type" value="Genomic_DNA"/>
</dbReference>
<name>A0AAV5BPY2_ELECO</name>
<comment type="caution">
    <text evidence="7">The sequence shown here is derived from an EMBL/GenBank/DDBJ whole genome shotgun (WGS) entry which is preliminary data.</text>
</comment>
<dbReference type="GO" id="GO:0016491">
    <property type="term" value="F:oxidoreductase activity"/>
    <property type="evidence" value="ECO:0007669"/>
    <property type="project" value="UniProtKB-KW"/>
</dbReference>
<dbReference type="InterPro" id="IPR005123">
    <property type="entry name" value="Oxoglu/Fe-dep_dioxygenase_dom"/>
</dbReference>
<feature type="domain" description="Fe2OG dioxygenase" evidence="6">
    <location>
        <begin position="204"/>
        <end position="304"/>
    </location>
</feature>
<evidence type="ECO:0000259" key="6">
    <source>
        <dbReference type="PROSITE" id="PS51471"/>
    </source>
</evidence>
<evidence type="ECO:0000256" key="4">
    <source>
        <dbReference type="ARBA" id="ARBA00023004"/>
    </source>
</evidence>
<dbReference type="Pfam" id="PF03171">
    <property type="entry name" value="2OG-FeII_Oxy"/>
    <property type="match status" value="1"/>
</dbReference>
<comment type="similarity">
    <text evidence="1 5">Belongs to the iron/ascorbate-dependent oxidoreductase family.</text>
</comment>
<dbReference type="GO" id="GO:0046872">
    <property type="term" value="F:metal ion binding"/>
    <property type="evidence" value="ECO:0007669"/>
    <property type="project" value="UniProtKB-KW"/>
</dbReference>
<evidence type="ECO:0000256" key="5">
    <source>
        <dbReference type="RuleBase" id="RU003682"/>
    </source>
</evidence>
<evidence type="ECO:0000256" key="1">
    <source>
        <dbReference type="ARBA" id="ARBA00008056"/>
    </source>
</evidence>
<dbReference type="PROSITE" id="PS51471">
    <property type="entry name" value="FE2OG_OXY"/>
    <property type="match status" value="1"/>
</dbReference>
<gene>
    <name evidence="7" type="primary">ga04466</name>
    <name evidence="7" type="ORF">PR202_ga04466</name>
</gene>
<dbReference type="AlphaFoldDB" id="A0AAV5BPY2"/>
<reference evidence="7" key="2">
    <citation type="submission" date="2021-12" db="EMBL/GenBank/DDBJ databases">
        <title>Resequencing data analysis of finger millet.</title>
        <authorList>
            <person name="Hatakeyama M."/>
            <person name="Aluri S."/>
            <person name="Balachadran M.T."/>
            <person name="Sivarajan S.R."/>
            <person name="Poveda L."/>
            <person name="Shimizu-Inatsugi R."/>
            <person name="Schlapbach R."/>
            <person name="Sreeman S.M."/>
            <person name="Shimizu K.K."/>
        </authorList>
    </citation>
    <scope>NUCLEOTIDE SEQUENCE</scope>
</reference>
<keyword evidence="8" id="KW-1185">Reference proteome</keyword>
<dbReference type="InterPro" id="IPR050295">
    <property type="entry name" value="Plant_2OG-oxidoreductases"/>
</dbReference>
<dbReference type="InterPro" id="IPR026992">
    <property type="entry name" value="DIOX_N"/>
</dbReference>